<evidence type="ECO:0000313" key="7">
    <source>
        <dbReference type="Proteomes" id="UP000033935"/>
    </source>
</evidence>
<feature type="transmembrane region" description="Helical" evidence="3">
    <location>
        <begin position="1032"/>
        <end position="1050"/>
    </location>
</feature>
<keyword evidence="4" id="KW-0732">Signal</keyword>
<dbReference type="Gene3D" id="2.60.40.10">
    <property type="entry name" value="Immunoglobulins"/>
    <property type="match status" value="3"/>
</dbReference>
<dbReference type="Gene3D" id="2.60.40.1120">
    <property type="entry name" value="Carboxypeptidase-like, regulatory domain"/>
    <property type="match status" value="3"/>
</dbReference>
<feature type="compositionally biased region" description="Acidic residues" evidence="2">
    <location>
        <begin position="494"/>
        <end position="507"/>
    </location>
</feature>
<evidence type="ECO:0000256" key="3">
    <source>
        <dbReference type="SAM" id="Phobius"/>
    </source>
</evidence>
<evidence type="ECO:0000256" key="1">
    <source>
        <dbReference type="ARBA" id="ARBA00022737"/>
    </source>
</evidence>
<reference evidence="6 7" key="1">
    <citation type="journal article" date="2015" name="Nature">
        <title>rRNA introns, odd ribosomes, and small enigmatic genomes across a large radiation of phyla.</title>
        <authorList>
            <person name="Brown C.T."/>
            <person name="Hug L.A."/>
            <person name="Thomas B.C."/>
            <person name="Sharon I."/>
            <person name="Castelle C.J."/>
            <person name="Singh A."/>
            <person name="Wilkins M.J."/>
            <person name="Williams K.H."/>
            <person name="Banfield J.F."/>
        </authorList>
    </citation>
    <scope>NUCLEOTIDE SEQUENCE [LARGE SCALE GENOMIC DNA]</scope>
</reference>
<feature type="compositionally biased region" description="Pro residues" evidence="2">
    <location>
        <begin position="510"/>
        <end position="521"/>
    </location>
</feature>
<feature type="region of interest" description="Disordered" evidence="2">
    <location>
        <begin position="1125"/>
        <end position="1145"/>
    </location>
</feature>
<dbReference type="EMBL" id="LBWG01000009">
    <property type="protein sequence ID" value="KKR04323.1"/>
    <property type="molecule type" value="Genomic_DNA"/>
</dbReference>
<dbReference type="InterPro" id="IPR008969">
    <property type="entry name" value="CarboxyPept-like_regulatory"/>
</dbReference>
<comment type="caution">
    <text evidence="6">The sequence shown here is derived from an EMBL/GenBank/DDBJ whole genome shotgun (WGS) entry which is preliminary data.</text>
</comment>
<dbReference type="GO" id="GO:0046872">
    <property type="term" value="F:metal ion binding"/>
    <property type="evidence" value="ECO:0007669"/>
    <property type="project" value="InterPro"/>
</dbReference>
<dbReference type="InterPro" id="IPR013783">
    <property type="entry name" value="Ig-like_fold"/>
</dbReference>
<feature type="compositionally biased region" description="Polar residues" evidence="2">
    <location>
        <begin position="549"/>
        <end position="559"/>
    </location>
</feature>
<dbReference type="PANTHER" id="PTHR46708:SF2">
    <property type="entry name" value="FIBRONECTIN TYPE-III DOMAIN-CONTAINING PROTEIN"/>
    <property type="match status" value="1"/>
</dbReference>
<dbReference type="PROSITE" id="PS50853">
    <property type="entry name" value="FN3"/>
    <property type="match status" value="3"/>
</dbReference>
<dbReference type="Pfam" id="PF16656">
    <property type="entry name" value="Pur_ac_phosph_N"/>
    <property type="match status" value="1"/>
</dbReference>
<feature type="compositionally biased region" description="Low complexity" evidence="2">
    <location>
        <begin position="522"/>
        <end position="538"/>
    </location>
</feature>
<dbReference type="SMART" id="SM00060">
    <property type="entry name" value="FN3"/>
    <property type="match status" value="3"/>
</dbReference>
<keyword evidence="1" id="KW-0677">Repeat</keyword>
<accession>A0A0G0MMG9</accession>
<keyword evidence="3" id="KW-1133">Transmembrane helix</keyword>
<protein>
    <submittedName>
        <fullName evidence="6">Fibronectin type III domain protein</fullName>
    </submittedName>
</protein>
<feature type="chain" id="PRO_5002533525" evidence="4">
    <location>
        <begin position="31"/>
        <end position="1145"/>
    </location>
</feature>
<dbReference type="Proteomes" id="UP000033935">
    <property type="component" value="Unassembled WGS sequence"/>
</dbReference>
<keyword evidence="3" id="KW-0812">Transmembrane</keyword>
<dbReference type="SUPFAM" id="SSF49464">
    <property type="entry name" value="Carboxypeptidase regulatory domain-like"/>
    <property type="match status" value="3"/>
</dbReference>
<evidence type="ECO:0000259" key="5">
    <source>
        <dbReference type="PROSITE" id="PS50853"/>
    </source>
</evidence>
<name>A0A0G0MMG9_9BACT</name>
<feature type="compositionally biased region" description="Basic and acidic residues" evidence="2">
    <location>
        <begin position="1126"/>
        <end position="1145"/>
    </location>
</feature>
<evidence type="ECO:0000256" key="2">
    <source>
        <dbReference type="SAM" id="MobiDB-lite"/>
    </source>
</evidence>
<dbReference type="PATRIC" id="fig|1618995.3.peg.487"/>
<dbReference type="AlphaFoldDB" id="A0A0G0MMG9"/>
<evidence type="ECO:0000313" key="6">
    <source>
        <dbReference type="EMBL" id="KKR04323.1"/>
    </source>
</evidence>
<dbReference type="InterPro" id="IPR015914">
    <property type="entry name" value="PAPs_N"/>
</dbReference>
<feature type="domain" description="Fibronectin type-III" evidence="5">
    <location>
        <begin position="397"/>
        <end position="503"/>
    </location>
</feature>
<dbReference type="GO" id="GO:0003993">
    <property type="term" value="F:acid phosphatase activity"/>
    <property type="evidence" value="ECO:0007669"/>
    <property type="project" value="InterPro"/>
</dbReference>
<feature type="domain" description="Fibronectin type-III" evidence="5">
    <location>
        <begin position="214"/>
        <end position="303"/>
    </location>
</feature>
<dbReference type="InterPro" id="IPR036116">
    <property type="entry name" value="FN3_sf"/>
</dbReference>
<keyword evidence="3" id="KW-0472">Membrane</keyword>
<organism evidence="6 7">
    <name type="scientific">Candidatus Uhrbacteria bacterium GW2011_GWF2_39_13</name>
    <dbReference type="NCBI Taxonomy" id="1618995"/>
    <lineage>
        <taxon>Bacteria</taxon>
        <taxon>Candidatus Uhriibacteriota</taxon>
    </lineage>
</organism>
<sequence>MCIFRRIIRTIATVAVIITASVAVVPTTFAATLSMANDYPSTLETSQVANHTLFFTTPTSITEGSTLTLTFASAFDTSSLVEDDIDLADDGVDLTTATDCSGTEKASVSIVADVITLTVCPGDAGTIAISSVVTVSIGTNATNSGTGVNKITNPSSAGDYFVSIAGTFGGSGSIILPIGGDDSIEVTATIPSSGGGGEQGTGGSGAPADSTAPVISQIVVSGLTTTSATISWSTNEPAIQALSYGLTSGLELGTKSTSSYFNSYAVMLDQLNEGTTYYFQIKASDITGNQASSSIATFTTLDETAPVISGIQVTDITTTSARVIWTTNEPANSVVSYGTTSAYSNTVSQGSFVTAHSLLLTGLTQSTRYHFQVLSVDSSLNQAFSSDQTFVTDIDVPPANVSGLTAAPGDRQVILSWTNPTDEDLSGIRVLQCLNRYPTGSTDSTCEVIGDGLMTSLVQTGLSNGTTYFFGVFAYDQSGQFASGALVSATPSASEEEVPLPEPPEELPPEKPLPQEPPVEPPQQTEPSESESTGTELPQGSAVSCGDTLCSQTESTVSCPQDCGEPSEEPTPLGEGEGTFSEADIRYLVADGSIALKATSSGVVDVLPTSTVRATIPRFALSDNVTSVYFTVGSDTYLMRLDDALALYVSDLTIPTVSTVLDVMVLITFEDASTQSVSSYLRAVVPGSISQVIDGEEATVSSAMISLFERSRNEFIVWDGSPYAQFNPTQTTSDGFFGWYVPNGMYVVRAQLDGYEFSQTETLIVTNNIVNPHLALALITQEQQEVSQEPVIGSTTEEFSFVSSVQAALGAPLESTQEILTVIRETPGVQETAEISLPALALTATGSLIVLSAVFDLLPLLQYFFTAPILFFGRLRRKSYGVVYNGIAKTPVDLAVVRLFQTTLEDLTLGKPGRLIQSRVTDKGGRYFFLVQPGVYRIGVTKNGFQFPSDYLHGTKIDGAYLDVYHGELINVTSDDAVITANIPLDPSQADKYHTPTTIARKNTLRKFQHVVAFSGVFSSIIFAVIRPNVLSLSMILIQGVIYLFVRRLATPYKPMSWGIVYDKKTGRPLSQVVARIFEPKYNKLLETQVTDSRGRYAFMLGPNLYYAVFQKPGFKKTEINPIDYSHSEEPKGFSEKVSLETEDS</sequence>
<feature type="signal peptide" evidence="4">
    <location>
        <begin position="1"/>
        <end position="30"/>
    </location>
</feature>
<evidence type="ECO:0000256" key="4">
    <source>
        <dbReference type="SAM" id="SignalP"/>
    </source>
</evidence>
<gene>
    <name evidence="6" type="ORF">UT30_C0009G0033</name>
</gene>
<proteinExistence type="predicted"/>
<dbReference type="InterPro" id="IPR003961">
    <property type="entry name" value="FN3_dom"/>
</dbReference>
<dbReference type="PANTHER" id="PTHR46708">
    <property type="entry name" value="TENASCIN"/>
    <property type="match status" value="1"/>
</dbReference>
<dbReference type="CDD" id="cd00063">
    <property type="entry name" value="FN3"/>
    <property type="match status" value="2"/>
</dbReference>
<dbReference type="SUPFAM" id="SSF49265">
    <property type="entry name" value="Fibronectin type III"/>
    <property type="match status" value="2"/>
</dbReference>
<feature type="compositionally biased region" description="Gly residues" evidence="2">
    <location>
        <begin position="193"/>
        <end position="205"/>
    </location>
</feature>
<feature type="region of interest" description="Disordered" evidence="2">
    <location>
        <begin position="486"/>
        <end position="578"/>
    </location>
</feature>
<dbReference type="InterPro" id="IPR050991">
    <property type="entry name" value="ECM_Regulatory_Proteins"/>
</dbReference>
<feature type="domain" description="Fibronectin type-III" evidence="5">
    <location>
        <begin position="307"/>
        <end position="395"/>
    </location>
</feature>
<feature type="region of interest" description="Disordered" evidence="2">
    <location>
        <begin position="189"/>
        <end position="208"/>
    </location>
</feature>